<gene>
    <name evidence="1" type="ORF">Zmor_020930</name>
</gene>
<dbReference type="AlphaFoldDB" id="A0AA38MA37"/>
<evidence type="ECO:0000313" key="2">
    <source>
        <dbReference type="Proteomes" id="UP001168821"/>
    </source>
</evidence>
<reference evidence="1" key="1">
    <citation type="journal article" date="2023" name="G3 (Bethesda)">
        <title>Whole genome assemblies of Zophobas morio and Tenebrio molitor.</title>
        <authorList>
            <person name="Kaur S."/>
            <person name="Stinson S.A."/>
            <person name="diCenzo G.C."/>
        </authorList>
    </citation>
    <scope>NUCLEOTIDE SEQUENCE</scope>
    <source>
        <strain evidence="1">QUZm001</strain>
    </source>
</reference>
<dbReference type="Proteomes" id="UP001168821">
    <property type="component" value="Unassembled WGS sequence"/>
</dbReference>
<organism evidence="1 2">
    <name type="scientific">Zophobas morio</name>
    <dbReference type="NCBI Taxonomy" id="2755281"/>
    <lineage>
        <taxon>Eukaryota</taxon>
        <taxon>Metazoa</taxon>
        <taxon>Ecdysozoa</taxon>
        <taxon>Arthropoda</taxon>
        <taxon>Hexapoda</taxon>
        <taxon>Insecta</taxon>
        <taxon>Pterygota</taxon>
        <taxon>Neoptera</taxon>
        <taxon>Endopterygota</taxon>
        <taxon>Coleoptera</taxon>
        <taxon>Polyphaga</taxon>
        <taxon>Cucujiformia</taxon>
        <taxon>Tenebrionidae</taxon>
        <taxon>Zophobas</taxon>
    </lineage>
</organism>
<keyword evidence="2" id="KW-1185">Reference proteome</keyword>
<evidence type="ECO:0000313" key="1">
    <source>
        <dbReference type="EMBL" id="KAJ3649175.1"/>
    </source>
</evidence>
<name>A0AA38MA37_9CUCU</name>
<accession>A0AA38MA37</accession>
<sequence length="102" mass="11494">MNRNAPPNQLYVTLTTLVLVQGWLLRHATAVWIHTGLSVICSHLGAGRPGSGRITAWVAMLNKEAFKRTNIWNNDFWENYSISDNNVIVVFTLMIKGSLKQL</sequence>
<proteinExistence type="predicted"/>
<comment type="caution">
    <text evidence="1">The sequence shown here is derived from an EMBL/GenBank/DDBJ whole genome shotgun (WGS) entry which is preliminary data.</text>
</comment>
<protein>
    <submittedName>
        <fullName evidence="1">Uncharacterized protein</fullName>
    </submittedName>
</protein>
<dbReference type="EMBL" id="JALNTZ010000006">
    <property type="protein sequence ID" value="KAJ3649175.1"/>
    <property type="molecule type" value="Genomic_DNA"/>
</dbReference>